<sequence>MQMLFLDESGTAPNKNDVSKSPYFVLGGIIVPEAQWKSLQKNLRQTKKEYNVDGEIKWRYFIYHPLAKRTTPTSHLDQNQLDNLRDDLYQIIARTKSFRLLAAVVDTKAYYQRHPSNDAEDLYHDAFEVICERFQYYLQDMGRATTGTNIYGMIVIDERNQWQNKQLDEFHYQLLNNHDAYRSNYNNLVEGLFIAASHHSVGVQFADLVAGAVYRMISKNDDRFYNKIKDNFRKSPEGDVNGYGIVSVPHKAIRIR</sequence>
<evidence type="ECO:0000313" key="2">
    <source>
        <dbReference type="Proteomes" id="UP000029093"/>
    </source>
</evidence>
<dbReference type="EMBL" id="JGYQ01000015">
    <property type="protein sequence ID" value="KFI47031.1"/>
    <property type="molecule type" value="Genomic_DNA"/>
</dbReference>
<reference evidence="1 2" key="1">
    <citation type="submission" date="2014-03" db="EMBL/GenBank/DDBJ databases">
        <title>Genomics of Bifidobacteria.</title>
        <authorList>
            <person name="Ventura M."/>
            <person name="Milani C."/>
            <person name="Lugli G.A."/>
        </authorList>
    </citation>
    <scope>NUCLEOTIDE SEQUENCE [LARGE SCALE GENOMIC DNA]</scope>
    <source>
        <strain evidence="1 2">LMG 10736</strain>
    </source>
</reference>
<dbReference type="Pfam" id="PF12686">
    <property type="entry name" value="DUF3800"/>
    <property type="match status" value="1"/>
</dbReference>
<keyword evidence="2" id="KW-1185">Reference proteome</keyword>
<dbReference type="GO" id="GO:0016740">
    <property type="term" value="F:transferase activity"/>
    <property type="evidence" value="ECO:0007669"/>
    <property type="project" value="UniProtKB-KW"/>
</dbReference>
<protein>
    <submittedName>
        <fullName evidence="1">Glycosyltransferase, group 2 family protein</fullName>
    </submittedName>
</protein>
<accession>A0A086ZKI1</accession>
<dbReference type="RefSeq" id="WP_026503541.1">
    <property type="nucleotide sequence ID" value="NZ_JGYQ01000015.1"/>
</dbReference>
<name>A0A086ZKI1_9BIFI</name>
<comment type="caution">
    <text evidence="1">The sequence shown here is derived from an EMBL/GenBank/DDBJ whole genome shotgun (WGS) entry which is preliminary data.</text>
</comment>
<dbReference type="OrthoDB" id="9800818at2"/>
<dbReference type="Proteomes" id="UP000029093">
    <property type="component" value="Unassembled WGS sequence"/>
</dbReference>
<keyword evidence="1" id="KW-0808">Transferase</keyword>
<evidence type="ECO:0000313" key="1">
    <source>
        <dbReference type="EMBL" id="KFI47031.1"/>
    </source>
</evidence>
<organism evidence="1 2">
    <name type="scientific">Bifidobacterium boum</name>
    <dbReference type="NCBI Taxonomy" id="78343"/>
    <lineage>
        <taxon>Bacteria</taxon>
        <taxon>Bacillati</taxon>
        <taxon>Actinomycetota</taxon>
        <taxon>Actinomycetes</taxon>
        <taxon>Bifidobacteriales</taxon>
        <taxon>Bifidobacteriaceae</taxon>
        <taxon>Bifidobacterium</taxon>
    </lineage>
</organism>
<dbReference type="InterPro" id="IPR024524">
    <property type="entry name" value="DUF3800"/>
</dbReference>
<dbReference type="GeneID" id="303204116"/>
<dbReference type="AlphaFoldDB" id="A0A086ZKI1"/>
<proteinExistence type="predicted"/>
<gene>
    <name evidence="1" type="ORF">BBOU_1002</name>
</gene>